<name>A0ABN9WM85_9DINO</name>
<evidence type="ECO:0000313" key="3">
    <source>
        <dbReference type="Proteomes" id="UP001189429"/>
    </source>
</evidence>
<accession>A0ABN9WM85</accession>
<gene>
    <name evidence="2" type="ORF">PCOR1329_LOCUS68690</name>
</gene>
<reference evidence="2" key="1">
    <citation type="submission" date="2023-10" db="EMBL/GenBank/DDBJ databases">
        <authorList>
            <person name="Chen Y."/>
            <person name="Shah S."/>
            <person name="Dougan E. K."/>
            <person name="Thang M."/>
            <person name="Chan C."/>
        </authorList>
    </citation>
    <scope>NUCLEOTIDE SEQUENCE [LARGE SCALE GENOMIC DNA]</scope>
</reference>
<dbReference type="EMBL" id="CAUYUJ010018976">
    <property type="protein sequence ID" value="CAK0887709.1"/>
    <property type="molecule type" value="Genomic_DNA"/>
</dbReference>
<organism evidence="2 3">
    <name type="scientific">Prorocentrum cordatum</name>
    <dbReference type="NCBI Taxonomy" id="2364126"/>
    <lineage>
        <taxon>Eukaryota</taxon>
        <taxon>Sar</taxon>
        <taxon>Alveolata</taxon>
        <taxon>Dinophyceae</taxon>
        <taxon>Prorocentrales</taxon>
        <taxon>Prorocentraceae</taxon>
        <taxon>Prorocentrum</taxon>
    </lineage>
</organism>
<dbReference type="InterPro" id="IPR001114">
    <property type="entry name" value="Adenylosuccinate_synthetase"/>
</dbReference>
<dbReference type="Proteomes" id="UP001189429">
    <property type="component" value="Unassembled WGS sequence"/>
</dbReference>
<protein>
    <submittedName>
        <fullName evidence="2">Uncharacterized protein</fullName>
    </submittedName>
</protein>
<dbReference type="InterPro" id="IPR027417">
    <property type="entry name" value="P-loop_NTPase"/>
</dbReference>
<dbReference type="SUPFAM" id="SSF52540">
    <property type="entry name" value="P-loop containing nucleoside triphosphate hydrolases"/>
    <property type="match status" value="1"/>
</dbReference>
<dbReference type="PANTHER" id="PTHR11846">
    <property type="entry name" value="ADENYLOSUCCINATE SYNTHETASE"/>
    <property type="match status" value="1"/>
</dbReference>
<dbReference type="InterPro" id="IPR042110">
    <property type="entry name" value="Adenylosuccinate_synth_dom2"/>
</dbReference>
<feature type="region of interest" description="Disordered" evidence="1">
    <location>
        <begin position="95"/>
        <end position="124"/>
    </location>
</feature>
<comment type="caution">
    <text evidence="2">The sequence shown here is derived from an EMBL/GenBank/DDBJ whole genome shotgun (WGS) entry which is preliminary data.</text>
</comment>
<feature type="compositionally biased region" description="Basic residues" evidence="1">
    <location>
        <begin position="97"/>
        <end position="106"/>
    </location>
</feature>
<proteinExistence type="predicted"/>
<evidence type="ECO:0000313" key="2">
    <source>
        <dbReference type="EMBL" id="CAK0887709.1"/>
    </source>
</evidence>
<sequence>MRGRGRWEILAHHSGNRNLHPCRSVLVQIQLPLRKTPVVHVPTLMKELDALKHFDPRAMERVFISTRAHLLFDSHQIIDGILEVEAGTASIGTTKRGIGRARRRARGAPSAREPPDGAAATEWR</sequence>
<feature type="non-terminal residue" evidence="2">
    <location>
        <position position="124"/>
    </location>
</feature>
<dbReference type="Gene3D" id="1.10.300.10">
    <property type="entry name" value="Adenylosuccinate Synthetase, subunit A, domain 2"/>
    <property type="match status" value="1"/>
</dbReference>
<keyword evidence="3" id="KW-1185">Reference proteome</keyword>
<dbReference type="PANTHER" id="PTHR11846:SF0">
    <property type="entry name" value="ADENYLOSUCCINATE SYNTHETASE"/>
    <property type="match status" value="1"/>
</dbReference>
<dbReference type="Pfam" id="PF00709">
    <property type="entry name" value="Adenylsucc_synt"/>
    <property type="match status" value="1"/>
</dbReference>
<evidence type="ECO:0000256" key="1">
    <source>
        <dbReference type="SAM" id="MobiDB-lite"/>
    </source>
</evidence>